<name>A0ABW5CYI5_9BACT</name>
<organism evidence="1 2">
    <name type="scientific">Pontibacter ruber</name>
    <dbReference type="NCBI Taxonomy" id="1343895"/>
    <lineage>
        <taxon>Bacteria</taxon>
        <taxon>Pseudomonadati</taxon>
        <taxon>Bacteroidota</taxon>
        <taxon>Cytophagia</taxon>
        <taxon>Cytophagales</taxon>
        <taxon>Hymenobacteraceae</taxon>
        <taxon>Pontibacter</taxon>
    </lineage>
</organism>
<protein>
    <submittedName>
        <fullName evidence="1">Uncharacterized protein</fullName>
    </submittedName>
</protein>
<dbReference type="Proteomes" id="UP001597374">
    <property type="component" value="Unassembled WGS sequence"/>
</dbReference>
<dbReference type="EMBL" id="JBHUIM010000001">
    <property type="protein sequence ID" value="MFD2246652.1"/>
    <property type="molecule type" value="Genomic_DNA"/>
</dbReference>
<sequence length="128" mass="14517">MKRILLVISLLILITIENYAKPEPRRVENNCYYGIENGWYKATVKYYNYNTYTRSTYTLSVKVEYDRVTAIDFGNGGSVHSGYNNSGYLYTGGTLYYQTDYTTGEITSATGRVTITEGNSSITYDISL</sequence>
<keyword evidence="2" id="KW-1185">Reference proteome</keyword>
<comment type="caution">
    <text evidence="1">The sequence shown here is derived from an EMBL/GenBank/DDBJ whole genome shotgun (WGS) entry which is preliminary data.</text>
</comment>
<gene>
    <name evidence="1" type="ORF">ACFSKP_10335</name>
</gene>
<dbReference type="RefSeq" id="WP_250428432.1">
    <property type="nucleotide sequence ID" value="NZ_JALPRR010000001.1"/>
</dbReference>
<accession>A0ABW5CYI5</accession>
<reference evidence="2" key="1">
    <citation type="journal article" date="2019" name="Int. J. Syst. Evol. Microbiol.">
        <title>The Global Catalogue of Microorganisms (GCM) 10K type strain sequencing project: providing services to taxonomists for standard genome sequencing and annotation.</title>
        <authorList>
            <consortium name="The Broad Institute Genomics Platform"/>
            <consortium name="The Broad Institute Genome Sequencing Center for Infectious Disease"/>
            <person name="Wu L."/>
            <person name="Ma J."/>
        </authorList>
    </citation>
    <scope>NUCLEOTIDE SEQUENCE [LARGE SCALE GENOMIC DNA]</scope>
    <source>
        <strain evidence="2">CGMCC 4.1782</strain>
    </source>
</reference>
<evidence type="ECO:0000313" key="1">
    <source>
        <dbReference type="EMBL" id="MFD2246652.1"/>
    </source>
</evidence>
<proteinExistence type="predicted"/>
<evidence type="ECO:0000313" key="2">
    <source>
        <dbReference type="Proteomes" id="UP001597374"/>
    </source>
</evidence>